<accession>A0A7X6IC23</accession>
<dbReference type="RefSeq" id="WP_168061319.1">
    <property type="nucleotide sequence ID" value="NZ_VTOW01000003.1"/>
</dbReference>
<reference evidence="9 10" key="1">
    <citation type="journal article" date="2020" name="Nature">
        <title>Bacterial chemolithoautotrophy via manganese oxidation.</title>
        <authorList>
            <person name="Yu H."/>
            <person name="Leadbetter J.R."/>
        </authorList>
    </citation>
    <scope>NUCLEOTIDE SEQUENCE [LARGE SCALE GENOMIC DNA]</scope>
    <source>
        <strain evidence="9 10">Mn-1</strain>
    </source>
</reference>
<feature type="transmembrane region" description="Helical" evidence="7">
    <location>
        <begin position="100"/>
        <end position="123"/>
    </location>
</feature>
<keyword evidence="3 7" id="KW-0812">Transmembrane</keyword>
<sequence>MDEHEEAKKVKVWDPFVRFFHWALVSLVAVAYFTQDHLLDLHVLAGLLILGFIFFRIVWGFIGTPHARFSDFVFRPKVVFGYLKDLVTLKAKRYIGHGPAGGAMVVALLLGLLATTLSGLALLGGQEYQGPLAGLMAGLGGFWSEAVEEVHEFIAGLILFLASVHVMGVLFSSWAHHENLIKAMFTGRKRAGDEKRPPVGMEPEPLRERAEGCEGGVR</sequence>
<dbReference type="InterPro" id="IPR011577">
    <property type="entry name" value="Cyt_b561_bac/Ni-Hgenase"/>
</dbReference>
<gene>
    <name evidence="9" type="ORF">MNODULE_14845</name>
</gene>
<feature type="region of interest" description="Disordered" evidence="6">
    <location>
        <begin position="191"/>
        <end position="218"/>
    </location>
</feature>
<evidence type="ECO:0000313" key="9">
    <source>
        <dbReference type="EMBL" id="NKE72024.1"/>
    </source>
</evidence>
<keyword evidence="4 7" id="KW-1133">Transmembrane helix</keyword>
<evidence type="ECO:0000256" key="2">
    <source>
        <dbReference type="ARBA" id="ARBA00022475"/>
    </source>
</evidence>
<evidence type="ECO:0000256" key="7">
    <source>
        <dbReference type="SAM" id="Phobius"/>
    </source>
</evidence>
<evidence type="ECO:0000256" key="4">
    <source>
        <dbReference type="ARBA" id="ARBA00022989"/>
    </source>
</evidence>
<dbReference type="Proteomes" id="UP000534783">
    <property type="component" value="Unassembled WGS sequence"/>
</dbReference>
<dbReference type="PANTHER" id="PTHR30485">
    <property type="entry name" value="NI/FE-HYDROGENASE 1 B-TYPE CYTOCHROME SUBUNIT"/>
    <property type="match status" value="1"/>
</dbReference>
<keyword evidence="5 7" id="KW-0472">Membrane</keyword>
<feature type="domain" description="Cytochrome b561 bacterial/Ni-hydrogenase" evidence="8">
    <location>
        <begin position="12"/>
        <end position="187"/>
    </location>
</feature>
<evidence type="ECO:0000256" key="1">
    <source>
        <dbReference type="ARBA" id="ARBA00004651"/>
    </source>
</evidence>
<feature type="transmembrane region" description="Helical" evidence="7">
    <location>
        <begin position="16"/>
        <end position="35"/>
    </location>
</feature>
<feature type="transmembrane region" description="Helical" evidence="7">
    <location>
        <begin position="153"/>
        <end position="175"/>
    </location>
</feature>
<evidence type="ECO:0000256" key="6">
    <source>
        <dbReference type="SAM" id="MobiDB-lite"/>
    </source>
</evidence>
<dbReference type="Gene3D" id="1.20.950.20">
    <property type="entry name" value="Transmembrane di-heme cytochromes, Chain C"/>
    <property type="match status" value="1"/>
</dbReference>
<dbReference type="EMBL" id="VTOW01000003">
    <property type="protein sequence ID" value="NKE72024.1"/>
    <property type="molecule type" value="Genomic_DNA"/>
</dbReference>
<dbReference type="InterPro" id="IPR051542">
    <property type="entry name" value="Hydrogenase_cytochrome"/>
</dbReference>
<evidence type="ECO:0000259" key="8">
    <source>
        <dbReference type="Pfam" id="PF01292"/>
    </source>
</evidence>
<comment type="subcellular location">
    <subcellularLocation>
        <location evidence="1">Cell membrane</location>
        <topology evidence="1">Multi-pass membrane protein</topology>
    </subcellularLocation>
</comment>
<evidence type="ECO:0000256" key="3">
    <source>
        <dbReference type="ARBA" id="ARBA00022692"/>
    </source>
</evidence>
<dbReference type="GO" id="GO:0020037">
    <property type="term" value="F:heme binding"/>
    <property type="evidence" value="ECO:0007669"/>
    <property type="project" value="TreeGrafter"/>
</dbReference>
<keyword evidence="2" id="KW-1003">Cell membrane</keyword>
<dbReference type="Pfam" id="PF01292">
    <property type="entry name" value="Ni_hydr_CYTB"/>
    <property type="match status" value="1"/>
</dbReference>
<dbReference type="SUPFAM" id="SSF81342">
    <property type="entry name" value="Transmembrane di-heme cytochromes"/>
    <property type="match status" value="1"/>
</dbReference>
<proteinExistence type="predicted"/>
<dbReference type="PANTHER" id="PTHR30485:SF2">
    <property type="entry name" value="BLL0597 PROTEIN"/>
    <property type="match status" value="1"/>
</dbReference>
<name>A0A7X6IC23_9BACT</name>
<dbReference type="GO" id="GO:0005886">
    <property type="term" value="C:plasma membrane"/>
    <property type="evidence" value="ECO:0007669"/>
    <property type="project" value="UniProtKB-SubCell"/>
</dbReference>
<feature type="compositionally biased region" description="Basic and acidic residues" evidence="6">
    <location>
        <begin position="204"/>
        <end position="218"/>
    </location>
</feature>
<feature type="transmembrane region" description="Helical" evidence="7">
    <location>
        <begin position="41"/>
        <end position="62"/>
    </location>
</feature>
<dbReference type="GO" id="GO:0022904">
    <property type="term" value="P:respiratory electron transport chain"/>
    <property type="evidence" value="ECO:0007669"/>
    <property type="project" value="InterPro"/>
</dbReference>
<organism evidence="9 10">
    <name type="scientific">Candidatus Manganitrophus noduliformans</name>
    <dbReference type="NCBI Taxonomy" id="2606439"/>
    <lineage>
        <taxon>Bacteria</taxon>
        <taxon>Pseudomonadati</taxon>
        <taxon>Nitrospirota</taxon>
        <taxon>Nitrospiria</taxon>
        <taxon>Candidatus Troglogloeales</taxon>
        <taxon>Candidatus Manganitrophaceae</taxon>
        <taxon>Candidatus Manganitrophus</taxon>
    </lineage>
</organism>
<keyword evidence="10" id="KW-1185">Reference proteome</keyword>
<dbReference type="InterPro" id="IPR016174">
    <property type="entry name" value="Di-haem_cyt_TM"/>
</dbReference>
<dbReference type="AlphaFoldDB" id="A0A7X6IC23"/>
<evidence type="ECO:0000313" key="10">
    <source>
        <dbReference type="Proteomes" id="UP000534783"/>
    </source>
</evidence>
<comment type="caution">
    <text evidence="9">The sequence shown here is derived from an EMBL/GenBank/DDBJ whole genome shotgun (WGS) entry which is preliminary data.</text>
</comment>
<evidence type="ECO:0000256" key="5">
    <source>
        <dbReference type="ARBA" id="ARBA00023136"/>
    </source>
</evidence>
<dbReference type="GO" id="GO:0009055">
    <property type="term" value="F:electron transfer activity"/>
    <property type="evidence" value="ECO:0007669"/>
    <property type="project" value="InterPro"/>
</dbReference>
<protein>
    <submittedName>
        <fullName evidence="9">Cytochrome B</fullName>
    </submittedName>
</protein>